<feature type="compositionally biased region" description="Basic residues" evidence="1">
    <location>
        <begin position="376"/>
        <end position="397"/>
    </location>
</feature>
<proteinExistence type="predicted"/>
<sequence>MNDSSSTGLPSSHQFFLPMCLQESSVSPGLFCSSGMFPASMSGSDATVVTVNGSGHCEAYNSLAGGVVSSVYPGDLMAHLTGAVVTSSSSSTLLASASQDVCMTTPHSASCATAATAAITSSSISSFCVTPSIAASSASTASSSASSSTILTDAAAKTHSAPSDSDSFLLLGPEETDAMESGSLQSGFLAEGVGRQSDMEQRYVFPGLGVNEFLASARGPSEFQPAADDTEAYAQYHLACPSSFVSLVPITNALSTTTTVSTATASTTASSTGSVSLSGLAESEGQVLMYNTGPGTSELTANIPPRGSGIGQTNSGLTTSPSVRLDLLEGQGQLLSSSNTVYLPMTGGHGMGESFSSGTLEGENGQSTGHISSMIQHHHQHNLPHSLPSHRHRHLHQ</sequence>
<name>A0A448WBS4_9PLAT</name>
<feature type="non-terminal residue" evidence="2">
    <location>
        <position position="397"/>
    </location>
</feature>
<feature type="region of interest" description="Disordered" evidence="1">
    <location>
        <begin position="375"/>
        <end position="397"/>
    </location>
</feature>
<evidence type="ECO:0000313" key="3">
    <source>
        <dbReference type="Proteomes" id="UP000784294"/>
    </source>
</evidence>
<protein>
    <submittedName>
        <fullName evidence="2">Uncharacterized protein</fullName>
    </submittedName>
</protein>
<dbReference type="AlphaFoldDB" id="A0A448WBS4"/>
<gene>
    <name evidence="2" type="ORF">PXEA_LOCUS1236</name>
</gene>
<accession>A0A448WBS4</accession>
<organism evidence="2 3">
    <name type="scientific">Protopolystoma xenopodis</name>
    <dbReference type="NCBI Taxonomy" id="117903"/>
    <lineage>
        <taxon>Eukaryota</taxon>
        <taxon>Metazoa</taxon>
        <taxon>Spiralia</taxon>
        <taxon>Lophotrochozoa</taxon>
        <taxon>Platyhelminthes</taxon>
        <taxon>Monogenea</taxon>
        <taxon>Polyopisthocotylea</taxon>
        <taxon>Polystomatidea</taxon>
        <taxon>Polystomatidae</taxon>
        <taxon>Protopolystoma</taxon>
    </lineage>
</organism>
<keyword evidence="3" id="KW-1185">Reference proteome</keyword>
<dbReference type="Proteomes" id="UP000784294">
    <property type="component" value="Unassembled WGS sequence"/>
</dbReference>
<evidence type="ECO:0000256" key="1">
    <source>
        <dbReference type="SAM" id="MobiDB-lite"/>
    </source>
</evidence>
<evidence type="ECO:0000313" key="2">
    <source>
        <dbReference type="EMBL" id="VEL07796.1"/>
    </source>
</evidence>
<comment type="caution">
    <text evidence="2">The sequence shown here is derived from an EMBL/GenBank/DDBJ whole genome shotgun (WGS) entry which is preliminary data.</text>
</comment>
<dbReference type="EMBL" id="CAAALY010002487">
    <property type="protein sequence ID" value="VEL07796.1"/>
    <property type="molecule type" value="Genomic_DNA"/>
</dbReference>
<reference evidence="2" key="1">
    <citation type="submission" date="2018-11" db="EMBL/GenBank/DDBJ databases">
        <authorList>
            <consortium name="Pathogen Informatics"/>
        </authorList>
    </citation>
    <scope>NUCLEOTIDE SEQUENCE</scope>
</reference>